<dbReference type="Gene3D" id="2.115.10.20">
    <property type="entry name" value="Glycosyl hydrolase domain, family 43"/>
    <property type="match status" value="1"/>
</dbReference>
<dbReference type="Proteomes" id="UP000030651">
    <property type="component" value="Unassembled WGS sequence"/>
</dbReference>
<dbReference type="HOGENOM" id="CLU_016508_0_0_1"/>
<feature type="active site" description="Proton acceptor" evidence="4">
    <location>
        <position position="69"/>
    </location>
</feature>
<evidence type="ECO:0000256" key="6">
    <source>
        <dbReference type="RuleBase" id="RU361187"/>
    </source>
</evidence>
<dbReference type="GO" id="GO:0005975">
    <property type="term" value="P:carbohydrate metabolic process"/>
    <property type="evidence" value="ECO:0007669"/>
    <property type="project" value="InterPro"/>
</dbReference>
<dbReference type="InterPro" id="IPR023296">
    <property type="entry name" value="Glyco_hydro_beta-prop_sf"/>
</dbReference>
<evidence type="ECO:0000256" key="4">
    <source>
        <dbReference type="PIRSR" id="PIRSR606710-1"/>
    </source>
</evidence>
<dbReference type="OrthoDB" id="408373at2759"/>
<dbReference type="AlphaFoldDB" id="W3XLL6"/>
<dbReference type="InterPro" id="IPR013320">
    <property type="entry name" value="ConA-like_dom_sf"/>
</dbReference>
<comment type="similarity">
    <text evidence="1 6">Belongs to the glycosyl hydrolase 43 family.</text>
</comment>
<feature type="active site" description="Proton donor" evidence="4">
    <location>
        <position position="259"/>
    </location>
</feature>
<keyword evidence="9" id="KW-1185">Reference proteome</keyword>
<organism evidence="8 9">
    <name type="scientific">Pestalotiopsis fici (strain W106-1 / CGMCC3.15140)</name>
    <dbReference type="NCBI Taxonomy" id="1229662"/>
    <lineage>
        <taxon>Eukaryota</taxon>
        <taxon>Fungi</taxon>
        <taxon>Dikarya</taxon>
        <taxon>Ascomycota</taxon>
        <taxon>Pezizomycotina</taxon>
        <taxon>Sordariomycetes</taxon>
        <taxon>Xylariomycetidae</taxon>
        <taxon>Amphisphaeriales</taxon>
        <taxon>Sporocadaceae</taxon>
        <taxon>Pestalotiopsis</taxon>
    </lineage>
</organism>
<dbReference type="GeneID" id="19265193"/>
<evidence type="ECO:0000313" key="9">
    <source>
        <dbReference type="Proteomes" id="UP000030651"/>
    </source>
</evidence>
<gene>
    <name evidence="8" type="ORF">PFICI_00180</name>
</gene>
<evidence type="ECO:0000256" key="1">
    <source>
        <dbReference type="ARBA" id="ARBA00009865"/>
    </source>
</evidence>
<keyword evidence="3 6" id="KW-0326">Glycosidase</keyword>
<dbReference type="SUPFAM" id="SSF49899">
    <property type="entry name" value="Concanavalin A-like lectins/glucanases"/>
    <property type="match status" value="1"/>
</dbReference>
<accession>W3XLL6</accession>
<dbReference type="RefSeq" id="XP_007826952.1">
    <property type="nucleotide sequence ID" value="XM_007828761.1"/>
</dbReference>
<protein>
    <recommendedName>
        <fullName evidence="7">Beta-xylosidase C-terminal Concanavalin A-like domain-containing protein</fullName>
    </recommendedName>
</protein>
<evidence type="ECO:0000256" key="2">
    <source>
        <dbReference type="ARBA" id="ARBA00022801"/>
    </source>
</evidence>
<sequence length="594" mass="66683">MDMAAWNHITPEDHSGVPNEPPDLIRRSMCYPCVYEYGYALPINSRKSCDIYRIAMRISNPIIHGFAPDPSIVFVNGTFFLVNSSFHVFPALPIYASKDLQNWQLINHAISNPSYLDLSKSFVKHIPLPNDNSLVVTGGLFAPTIRFHAGTFYIVCTNAYENEAGEHDFQNFLISCPEDKIFSGDGWSDLVPFDFPGIDPGLFFDPETGKAYLHGSYRTGPPWAPDCSIRQFEIDVATGKALSDTRFLWKGAAGKDDAEGPHIYKKDGWYYLLTAEASTFEGHQINIARSRDIWGPYESCPSNPLLTAFEKDEAVRWTGHGDLFQDAQGNWFCVHLGIQYDNSLPGRHPLGRETFLTTVEWLSGEWPTIAQTQMSLDIAGAKTEDQSDTLQASSPDFQKEEVYICTPNPEDYRQSSSDTMQTHFLRAQETTLSTPLGTTTFVGRRQRFLTSEATCTLLVPPPEETNVRRAGLAVYKDCLRYRSIYLDPTTRTITLESASLLNPKPGSLDLTTKLPLNSTSIKFKIKSEPGKYSFFWCDATDSTKEEWQIAAEVDSMLLSARDMTGTIFGIFASGSRENGESDKDWVQFDEFTVK</sequence>
<dbReference type="OMA" id="GHQINIA"/>
<dbReference type="InterPro" id="IPR006710">
    <property type="entry name" value="Glyco_hydro_43"/>
</dbReference>
<proteinExistence type="inferred from homology"/>
<dbReference type="SUPFAM" id="SSF75005">
    <property type="entry name" value="Arabinanase/levansucrase/invertase"/>
    <property type="match status" value="1"/>
</dbReference>
<dbReference type="CDD" id="cd18617">
    <property type="entry name" value="GH43_XynB-like"/>
    <property type="match status" value="1"/>
</dbReference>
<dbReference type="InParanoid" id="W3XLL6"/>
<reference evidence="9" key="1">
    <citation type="journal article" date="2015" name="BMC Genomics">
        <title>Genomic and transcriptomic analysis of the endophytic fungus Pestalotiopsis fici reveals its lifestyle and high potential for synthesis of natural products.</title>
        <authorList>
            <person name="Wang X."/>
            <person name="Zhang X."/>
            <person name="Liu L."/>
            <person name="Xiang M."/>
            <person name="Wang W."/>
            <person name="Sun X."/>
            <person name="Che Y."/>
            <person name="Guo L."/>
            <person name="Liu G."/>
            <person name="Guo L."/>
            <person name="Wang C."/>
            <person name="Yin W.B."/>
            <person name="Stadler M."/>
            <person name="Zhang X."/>
            <person name="Liu X."/>
        </authorList>
    </citation>
    <scope>NUCLEOTIDE SEQUENCE [LARGE SCALE GENOMIC DNA]</scope>
    <source>
        <strain evidence="9">W106-1 / CGMCC3.15140</strain>
    </source>
</reference>
<dbReference type="InterPro" id="IPR041542">
    <property type="entry name" value="GH43_C2"/>
</dbReference>
<dbReference type="PANTHER" id="PTHR42812:SF12">
    <property type="entry name" value="BETA-XYLOSIDASE-RELATED"/>
    <property type="match status" value="1"/>
</dbReference>
<name>W3XLL6_PESFW</name>
<keyword evidence="2 6" id="KW-0378">Hydrolase</keyword>
<feature type="domain" description="Beta-xylosidase C-terminal Concanavalin A-like" evidence="7">
    <location>
        <begin position="425"/>
        <end position="594"/>
    </location>
</feature>
<feature type="site" description="Important for catalytic activity, responsible for pKa modulation of the active site Glu and correct orientation of both the proton donor and substrate" evidence="5">
    <location>
        <position position="199"/>
    </location>
</feature>
<dbReference type="PANTHER" id="PTHR42812">
    <property type="entry name" value="BETA-XYLOSIDASE"/>
    <property type="match status" value="1"/>
</dbReference>
<evidence type="ECO:0000256" key="3">
    <source>
        <dbReference type="ARBA" id="ARBA00023295"/>
    </source>
</evidence>
<dbReference type="Pfam" id="PF17851">
    <property type="entry name" value="GH43_C2"/>
    <property type="match status" value="1"/>
</dbReference>
<evidence type="ECO:0000259" key="7">
    <source>
        <dbReference type="Pfam" id="PF17851"/>
    </source>
</evidence>
<dbReference type="Pfam" id="PF04616">
    <property type="entry name" value="Glyco_hydro_43"/>
    <property type="match status" value="1"/>
</dbReference>
<dbReference type="eggNOG" id="ENOG502SHCU">
    <property type="taxonomic scope" value="Eukaryota"/>
</dbReference>
<dbReference type="InterPro" id="IPR051795">
    <property type="entry name" value="Glycosyl_Hydrlase_43"/>
</dbReference>
<dbReference type="EMBL" id="KI912109">
    <property type="protein sequence ID" value="ETS86352.1"/>
    <property type="molecule type" value="Genomic_DNA"/>
</dbReference>
<dbReference type="Gene3D" id="2.60.120.200">
    <property type="match status" value="1"/>
</dbReference>
<evidence type="ECO:0000256" key="5">
    <source>
        <dbReference type="PIRSR" id="PIRSR606710-2"/>
    </source>
</evidence>
<evidence type="ECO:0000313" key="8">
    <source>
        <dbReference type="EMBL" id="ETS86352.1"/>
    </source>
</evidence>
<dbReference type="KEGG" id="pfy:PFICI_00180"/>
<dbReference type="GO" id="GO:0004553">
    <property type="term" value="F:hydrolase activity, hydrolyzing O-glycosyl compounds"/>
    <property type="evidence" value="ECO:0007669"/>
    <property type="project" value="InterPro"/>
</dbReference>